<dbReference type="EMBL" id="PSNW01000004">
    <property type="protein sequence ID" value="PPE74346.1"/>
    <property type="molecule type" value="Genomic_DNA"/>
</dbReference>
<feature type="domain" description="UspA" evidence="6">
    <location>
        <begin position="52"/>
        <end position="176"/>
    </location>
</feature>
<dbReference type="OrthoDB" id="239260at2"/>
<dbReference type="PANTHER" id="PTHR47892">
    <property type="entry name" value="UNIVERSAL STRESS PROTEIN E"/>
    <property type="match status" value="1"/>
</dbReference>
<comment type="similarity">
    <text evidence="2">Belongs to the universal stress protein A family.</text>
</comment>
<dbReference type="Pfam" id="PF00582">
    <property type="entry name" value="Usp"/>
    <property type="match status" value="2"/>
</dbReference>
<gene>
    <name evidence="7" type="ORF">C3942_09995</name>
</gene>
<evidence type="ECO:0000256" key="3">
    <source>
        <dbReference type="ARBA" id="ARBA00022490"/>
    </source>
</evidence>
<feature type="domain" description="UspA" evidence="6">
    <location>
        <begin position="187"/>
        <end position="327"/>
    </location>
</feature>
<feature type="region of interest" description="Disordered" evidence="5">
    <location>
        <begin position="1"/>
        <end position="28"/>
    </location>
</feature>
<dbReference type="PANTHER" id="PTHR47892:SF1">
    <property type="entry name" value="UNIVERSAL STRESS PROTEIN E"/>
    <property type="match status" value="1"/>
</dbReference>
<dbReference type="InterPro" id="IPR006016">
    <property type="entry name" value="UspA"/>
</dbReference>
<reference evidence="7 8" key="1">
    <citation type="submission" date="2018-02" db="EMBL/GenBank/DDBJ databases">
        <title>Genome sequencing of Solimonas sp. HR-BB.</title>
        <authorList>
            <person name="Lee Y."/>
            <person name="Jeon C.O."/>
        </authorList>
    </citation>
    <scope>NUCLEOTIDE SEQUENCE [LARGE SCALE GENOMIC DNA]</scope>
    <source>
        <strain evidence="7 8">HR-BB</strain>
    </source>
</reference>
<dbReference type="GO" id="GO:0005737">
    <property type="term" value="C:cytoplasm"/>
    <property type="evidence" value="ECO:0007669"/>
    <property type="project" value="UniProtKB-SubCell"/>
</dbReference>
<evidence type="ECO:0000256" key="2">
    <source>
        <dbReference type="ARBA" id="ARBA00008791"/>
    </source>
</evidence>
<evidence type="ECO:0000256" key="5">
    <source>
        <dbReference type="SAM" id="MobiDB-lite"/>
    </source>
</evidence>
<accession>A0A2S5TH87</accession>
<evidence type="ECO:0000313" key="8">
    <source>
        <dbReference type="Proteomes" id="UP000238220"/>
    </source>
</evidence>
<organism evidence="7 8">
    <name type="scientific">Solimonas fluminis</name>
    <dbReference type="NCBI Taxonomy" id="2086571"/>
    <lineage>
        <taxon>Bacteria</taxon>
        <taxon>Pseudomonadati</taxon>
        <taxon>Pseudomonadota</taxon>
        <taxon>Gammaproteobacteria</taxon>
        <taxon>Nevskiales</taxon>
        <taxon>Nevskiaceae</taxon>
        <taxon>Solimonas</taxon>
    </lineage>
</organism>
<protein>
    <recommendedName>
        <fullName evidence="6">UspA domain-containing protein</fullName>
    </recommendedName>
</protein>
<evidence type="ECO:0000256" key="1">
    <source>
        <dbReference type="ARBA" id="ARBA00004496"/>
    </source>
</evidence>
<evidence type="ECO:0000313" key="7">
    <source>
        <dbReference type="EMBL" id="PPE74346.1"/>
    </source>
</evidence>
<dbReference type="Proteomes" id="UP000238220">
    <property type="component" value="Unassembled WGS sequence"/>
</dbReference>
<keyword evidence="8" id="KW-1185">Reference proteome</keyword>
<evidence type="ECO:0000256" key="4">
    <source>
        <dbReference type="ARBA" id="ARBA00037131"/>
    </source>
</evidence>
<comment type="subcellular location">
    <subcellularLocation>
        <location evidence="1">Cytoplasm</location>
    </subcellularLocation>
</comment>
<dbReference type="AlphaFoldDB" id="A0A2S5TH87"/>
<comment type="function">
    <text evidence="4">Required for resistance to DNA-damaging agents.</text>
</comment>
<dbReference type="SUPFAM" id="SSF52402">
    <property type="entry name" value="Adenine nucleotide alpha hydrolases-like"/>
    <property type="match status" value="2"/>
</dbReference>
<dbReference type="Gene3D" id="3.40.50.12370">
    <property type="match status" value="1"/>
</dbReference>
<sequence length="332" mass="35787">MAMLRAPSVEGIDPGQCGPRPGCRSWGRKTEMPMTQFRSLFLLADPRHPRSPAFERTRALALASGARVHVAAFGYDRAIAAVALASRSAMEQARDGYMAGLRHAVEQQAASLRELGLQVTCSAAWAHPALPEILVGIAEQQADLAIVDAAEQGLAQRLLSQSPDQQLLRRCPVPLMRVLPGDRSLPHRVLVAIDVLEEPVQNMRLLRDAGALALQCDATLRLAYVSEPFVVAGSEVFAGGGAGERMEAEIERLRRERFDAFVAGVHLPAELAHYLEGPAAEALCRFAAEQGCDVMALGVVPRDRLERWLIGNTAEQVLHHAPCGLLALPAAG</sequence>
<keyword evidence="3" id="KW-0963">Cytoplasm</keyword>
<evidence type="ECO:0000259" key="6">
    <source>
        <dbReference type="Pfam" id="PF00582"/>
    </source>
</evidence>
<comment type="caution">
    <text evidence="7">The sequence shown here is derived from an EMBL/GenBank/DDBJ whole genome shotgun (WGS) entry which is preliminary data.</text>
</comment>
<proteinExistence type="inferred from homology"/>
<name>A0A2S5TH87_9GAMM</name>